<dbReference type="Gene3D" id="2.60.120.260">
    <property type="entry name" value="Galactose-binding domain-like"/>
    <property type="match status" value="2"/>
</dbReference>
<dbReference type="Pfam" id="PF00801">
    <property type="entry name" value="PKD"/>
    <property type="match status" value="1"/>
</dbReference>
<proteinExistence type="predicted"/>
<evidence type="ECO:0000313" key="12">
    <source>
        <dbReference type="EMBL" id="MEJ8850274.1"/>
    </source>
</evidence>
<dbReference type="InterPro" id="IPR015202">
    <property type="entry name" value="GO-like_E_set"/>
</dbReference>
<dbReference type="RefSeq" id="WP_340345554.1">
    <property type="nucleotide sequence ID" value="NZ_JBBKZT010000014.1"/>
</dbReference>
<reference evidence="12 13" key="1">
    <citation type="submission" date="2024-03" db="EMBL/GenBank/DDBJ databases">
        <title>Novel species of the genus Variovorax.</title>
        <authorList>
            <person name="Liu Q."/>
            <person name="Xin Y.-H."/>
        </authorList>
    </citation>
    <scope>NUCLEOTIDE SEQUENCE [LARGE SCALE GENOMIC DNA]</scope>
    <source>
        <strain evidence="12 13">KACC 18900</strain>
    </source>
</reference>
<feature type="domain" description="PA14" evidence="11">
    <location>
        <begin position="1702"/>
        <end position="1841"/>
    </location>
</feature>
<dbReference type="Gene3D" id="3.90.182.10">
    <property type="entry name" value="Toxin - Anthrax Protective Antigen,domain 1"/>
    <property type="match status" value="2"/>
</dbReference>
<dbReference type="SUPFAM" id="SSF46626">
    <property type="entry name" value="Cytochrome c"/>
    <property type="match status" value="2"/>
</dbReference>
<feature type="domain" description="Cytochrome c" evidence="10">
    <location>
        <begin position="1476"/>
        <end position="1602"/>
    </location>
</feature>
<dbReference type="SUPFAM" id="SSF56988">
    <property type="entry name" value="Anthrax protective antigen"/>
    <property type="match status" value="2"/>
</dbReference>
<dbReference type="PROSITE" id="PS50022">
    <property type="entry name" value="FA58C_3"/>
    <property type="match status" value="2"/>
</dbReference>
<feature type="domain" description="F5/8 type C" evidence="8">
    <location>
        <begin position="650"/>
        <end position="752"/>
    </location>
</feature>
<protein>
    <submittedName>
        <fullName evidence="12">PA14 domain-containing protein</fullName>
    </submittedName>
</protein>
<feature type="signal peptide" evidence="7">
    <location>
        <begin position="1"/>
        <end position="19"/>
    </location>
</feature>
<feature type="domain" description="PA14" evidence="11">
    <location>
        <begin position="1884"/>
        <end position="2023"/>
    </location>
</feature>
<dbReference type="InterPro" id="IPR011964">
    <property type="entry name" value="YVTN_b-propeller_repeat"/>
</dbReference>
<name>A0ABU8WSD8_9BURK</name>
<dbReference type="InterPro" id="IPR009056">
    <property type="entry name" value="Cyt_c-like_dom"/>
</dbReference>
<keyword evidence="13" id="KW-1185">Reference proteome</keyword>
<dbReference type="InterPro" id="IPR000601">
    <property type="entry name" value="PKD_dom"/>
</dbReference>
<dbReference type="PROSITE" id="PS51257">
    <property type="entry name" value="PROKAR_LIPOPROTEIN"/>
    <property type="match status" value="1"/>
</dbReference>
<dbReference type="InterPro" id="IPR037293">
    <property type="entry name" value="Gal_Oxidase_central_sf"/>
</dbReference>
<dbReference type="Pfam" id="PF22633">
    <property type="entry name" value="F5_F8_type_C_2"/>
    <property type="match status" value="1"/>
</dbReference>
<evidence type="ECO:0000313" key="13">
    <source>
        <dbReference type="Proteomes" id="UP001385892"/>
    </source>
</evidence>
<dbReference type="InterPro" id="IPR015943">
    <property type="entry name" value="WD40/YVTN_repeat-like_dom_sf"/>
</dbReference>
<dbReference type="InterPro" id="IPR036909">
    <property type="entry name" value="Cyt_c-like_dom_sf"/>
</dbReference>
<evidence type="ECO:0000256" key="2">
    <source>
        <dbReference type="ARBA" id="ARBA00022723"/>
    </source>
</evidence>
<dbReference type="SUPFAM" id="SSF49299">
    <property type="entry name" value="PKD domain"/>
    <property type="match status" value="1"/>
</dbReference>
<sequence length="2027" mass="211381">MKLRCIGMSAGLAASLLLASCGGNDGGEVGMAATSGNRAVNAASGSYDKADFASKLDHQRELRRKIAAPAQAQWSGVTNLPIVPASASSMPDGKVLLWAADDRFSFTGGGNRTYSVMFDPAASTSADRVITETGHNMFCSGTTNLADGNLMITGGSGESNTSIYNPGTGVWSAGAKLNIPRAYNANTLLSDGSVLTLGGSWDGGIGNKHGEVWTAAGGWRTLPGLKIDSMLSPDSGIPWVGDSHLWLIPAGNGKVFHAGPGQRMHWIDTRGDGSVEAIGPRADDQFSILGNTVMYDTGKVLKVGGAIHNAGAPANNLSYVIDLNAGVSVRKINPMAYARAFQNSVVLPNGQVVVLGGQTVANAFSDSNSVLVPELFDPVTEAFTPLPAMSVPRNYHSVALLLPDARVLSSGGGLCGVGCAANHGDVQILSPHYLFNADGTPATRPTLLSAPTKASYGTTMDVGADSMITAFSLVRMASTTHTVNNDQRRLSLKFSAVGGNNYKVEVPSNPGWAVPGVYMLFGMNADGTPSEAKMVTIGDTGAPRLVAPDNQSAVVGSPLRLAVQATPAAGTVNSFSADGLPAGLRIDPATGVISGTPTQVGNAIVTVHASSPTAKVSSQFTWQITDPIAGARFVKLVATSEVDGNAFASMAELNLLGEDGRVLPRTGWTVKADSAENISENGLATQAIDGNPATLWHTPYTGGNALPMPHSFTVDMGAPQRLGGFRYLPRPSGSGGTIAGYAFYVSTDGVNWGNPVSEGDMRNYGAYADPRTIYFNDLANGKPTSQSSTDYGGMSARAADGVVDGAWSTGSTTHTNIEAAPWWEVDLGDDYRIHTVRIWNRTDAYTERLGNYNVLVSRTPMTGKTVEQLQADASVAKLQVRGVAVRLATVAPGATGRYVRVQLAGTDALSLAEVEVFGVPAVNRAPLLADVTPPVANQGEQVALSLAASDPDGDPLSFAVTGLPPGVNLNPASGQIAGFPSQSGNFTVTATVSDGRGGSASKSFAWRVLDPLPVIAPIAAPVLAAGSNASYTPNGGAPDGLQYSWVFGDGSPATGWIGGNSASASHAYASAGVYTVTVSARNADGTIVTRNFVQAVTGAGAQTGNTATASANVALERRAGTSDRLWVVNQDADTVSVFDTASGARVAEIAVGAQPRSVSVSGGVAVVANKEAATLSVLSTASLAVVRTVPLPRASQPYGVLAGPDGSTWVALEATGRVLKFDNAWTQVAEAVLPGVRHLALSADGLRLLATRFVTAPQPGEGTATVRSDIGGVKTGGEVAELNPGSLAVARRFVLQHSAKPDATVQARGVPNYLGAPAIAPDGRSAWVPSKQDNIQRGSLRDGKPLDFESTVRAISSRLDLMANAEDYAGRVDHDNSGVASAAVYHPNGVYLFVALETSREVAVLDAAGKRELFRLAAGRAPQGLTLSSDGTRLYVHNFMDRSIGVYDLTRLLQYGESTAALTASWTTAGTERLTPEVLRGKQFFYDARDPRLARDAYMSCASCHNDGAQDGRTWDFTGLGEGLRNTISLRGRAGGQGKLHWSGNFDEVQDFEGQIRNFARGTGLMTDAAFNTGTRSQPLGDPKAGLSADLDALAAYMKSLNAFSASPLRNADGTLTAQAVSGRTVFAAQCASCHSGADFTDSVTGKLNNVGTLKASSGQRLGAPLTGLDTPTLRDVWATAPYLHDGSAATVEDAVRAHTTLSGTGLLGSYFNNINMAGTPVLTREETVDFDWVLGAPAASVNADNFSVRWTGMVEAPASGNYQFRTLSDDGVRVWVDGKLVIDNWTLHGPTYNESVAINLVAGQIYSIRAEFYEAGGGATMRLNWKLPGMADYAAIPATKLYPWTTAPVTPATSAFTEADVLAVSAFVRQIGSEEVRAPSNPGTGTGLLGTYFNNIAMTGIPALTRLETVDFDWVLGSPATTVNADNFSARWTGMVEAPASGNFQFRTLSDDGVRVWVDGKLVIDNWTLHGPTYNESTAMNLVAGQLYSIRAEFYEAGGGATMRLNWKTPGTAAYVAIPVAQLHAN</sequence>
<keyword evidence="2 6" id="KW-0479">Metal-binding</keyword>
<dbReference type="Pfam" id="PF00754">
    <property type="entry name" value="F5_F8_type_C"/>
    <property type="match status" value="1"/>
</dbReference>
<dbReference type="Gene3D" id="2.130.10.80">
    <property type="entry name" value="Galactose oxidase/kelch, beta-propeller"/>
    <property type="match status" value="1"/>
</dbReference>
<dbReference type="InterPro" id="IPR000421">
    <property type="entry name" value="FA58C"/>
</dbReference>
<evidence type="ECO:0000259" key="8">
    <source>
        <dbReference type="PROSITE" id="PS50022"/>
    </source>
</evidence>
<dbReference type="SUPFAM" id="SSF81296">
    <property type="entry name" value="E set domains"/>
    <property type="match status" value="1"/>
</dbReference>
<dbReference type="InterPro" id="IPR008979">
    <property type="entry name" value="Galactose-bd-like_sf"/>
</dbReference>
<dbReference type="Gene3D" id="1.10.760.10">
    <property type="entry name" value="Cytochrome c-like domain"/>
    <property type="match status" value="1"/>
</dbReference>
<evidence type="ECO:0000256" key="3">
    <source>
        <dbReference type="ARBA" id="ARBA00022837"/>
    </source>
</evidence>
<feature type="domain" description="Cytochrome c" evidence="10">
    <location>
        <begin position="1618"/>
        <end position="1716"/>
    </location>
</feature>
<gene>
    <name evidence="12" type="ORF">WKW82_26800</name>
</gene>
<dbReference type="InterPro" id="IPR006585">
    <property type="entry name" value="FTP1"/>
</dbReference>
<dbReference type="PROSITE" id="PS50093">
    <property type="entry name" value="PKD"/>
    <property type="match status" value="1"/>
</dbReference>
<dbReference type="InterPro" id="IPR011043">
    <property type="entry name" value="Gal_Oxase/kelch_b-propeller"/>
</dbReference>
<comment type="caution">
    <text evidence="12">The sequence shown here is derived from an EMBL/GenBank/DDBJ whole genome shotgun (WGS) entry which is preliminary data.</text>
</comment>
<dbReference type="SUPFAM" id="SSF50965">
    <property type="entry name" value="Galactose oxidase, central domain"/>
    <property type="match status" value="1"/>
</dbReference>
<dbReference type="Pfam" id="PF09118">
    <property type="entry name" value="GO-like_E_set"/>
    <property type="match status" value="1"/>
</dbReference>
<dbReference type="InterPro" id="IPR022409">
    <property type="entry name" value="PKD/Chitinase_dom"/>
</dbReference>
<feature type="chain" id="PRO_5047417417" evidence="7">
    <location>
        <begin position="20"/>
        <end position="2027"/>
    </location>
</feature>
<evidence type="ECO:0000256" key="4">
    <source>
        <dbReference type="ARBA" id="ARBA00023004"/>
    </source>
</evidence>
<dbReference type="PROSITE" id="PS51820">
    <property type="entry name" value="PA14"/>
    <property type="match status" value="2"/>
</dbReference>
<dbReference type="Pfam" id="PF05345">
    <property type="entry name" value="He_PIG"/>
    <property type="match status" value="2"/>
</dbReference>
<organism evidence="12 13">
    <name type="scientific">Variovorax rhizosphaerae</name>
    <dbReference type="NCBI Taxonomy" id="1836200"/>
    <lineage>
        <taxon>Bacteria</taxon>
        <taxon>Pseudomonadati</taxon>
        <taxon>Pseudomonadota</taxon>
        <taxon>Betaproteobacteria</taxon>
        <taxon>Burkholderiales</taxon>
        <taxon>Comamonadaceae</taxon>
        <taxon>Variovorax</taxon>
    </lineage>
</organism>
<dbReference type="InterPro" id="IPR013783">
    <property type="entry name" value="Ig-like_fold"/>
</dbReference>
<keyword evidence="5" id="KW-1015">Disulfide bond</keyword>
<dbReference type="SUPFAM" id="SSF51004">
    <property type="entry name" value="C-terminal (heme d1) domain of cytochrome cd1-nitrite reductase"/>
    <property type="match status" value="1"/>
</dbReference>
<keyword evidence="1 6" id="KW-0349">Heme</keyword>
<dbReference type="PANTHER" id="PTHR32208">
    <property type="entry name" value="SECRETED PROTEIN-RELATED"/>
    <property type="match status" value="1"/>
</dbReference>
<dbReference type="Gene3D" id="2.60.40.10">
    <property type="entry name" value="Immunoglobulins"/>
    <property type="match status" value="4"/>
</dbReference>
<dbReference type="Pfam" id="PF07691">
    <property type="entry name" value="PA14"/>
    <property type="match status" value="2"/>
</dbReference>
<keyword evidence="4 6" id="KW-0408">Iron</keyword>
<dbReference type="SUPFAM" id="SSF49785">
    <property type="entry name" value="Galactose-binding domain-like"/>
    <property type="match status" value="2"/>
</dbReference>
<dbReference type="SMART" id="SM00612">
    <property type="entry name" value="Kelch"/>
    <property type="match status" value="2"/>
</dbReference>
<dbReference type="SMART" id="SM00089">
    <property type="entry name" value="PKD"/>
    <property type="match status" value="2"/>
</dbReference>
<dbReference type="CDD" id="cd02851">
    <property type="entry name" value="E_set_GO_C"/>
    <property type="match status" value="1"/>
</dbReference>
<evidence type="ECO:0000259" key="10">
    <source>
        <dbReference type="PROSITE" id="PS51007"/>
    </source>
</evidence>
<dbReference type="InterPro" id="IPR035986">
    <property type="entry name" value="PKD_dom_sf"/>
</dbReference>
<dbReference type="InterPro" id="IPR006652">
    <property type="entry name" value="Kelch_1"/>
</dbReference>
<keyword evidence="3" id="KW-0106">Calcium</keyword>
<keyword evidence="7" id="KW-0732">Signal</keyword>
<evidence type="ECO:0000256" key="6">
    <source>
        <dbReference type="PROSITE-ProRule" id="PRU00433"/>
    </source>
</evidence>
<dbReference type="SMART" id="SM00607">
    <property type="entry name" value="FTP"/>
    <property type="match status" value="1"/>
</dbReference>
<evidence type="ECO:0000256" key="7">
    <source>
        <dbReference type="SAM" id="SignalP"/>
    </source>
</evidence>
<dbReference type="InterPro" id="IPR011658">
    <property type="entry name" value="PA14_dom"/>
</dbReference>
<dbReference type="InterPro" id="IPR037524">
    <property type="entry name" value="PA14/GLEYA"/>
</dbReference>
<dbReference type="PROSITE" id="PS51007">
    <property type="entry name" value="CYTC"/>
    <property type="match status" value="2"/>
</dbReference>
<dbReference type="NCBIfam" id="TIGR02276">
    <property type="entry name" value="beta_rpt_yvtn"/>
    <property type="match status" value="1"/>
</dbReference>
<evidence type="ECO:0000259" key="9">
    <source>
        <dbReference type="PROSITE" id="PS50093"/>
    </source>
</evidence>
<dbReference type="SUPFAM" id="SSF49313">
    <property type="entry name" value="Cadherin-like"/>
    <property type="match status" value="2"/>
</dbReference>
<feature type="domain" description="F5/8 type C" evidence="8">
    <location>
        <begin position="766"/>
        <end position="919"/>
    </location>
</feature>
<dbReference type="InterPro" id="IPR015919">
    <property type="entry name" value="Cadherin-like_sf"/>
</dbReference>
<accession>A0ABU8WSD8</accession>
<dbReference type="Gene3D" id="2.130.10.10">
    <property type="entry name" value="YVTN repeat-like/Quinoprotein amine dehydrogenase"/>
    <property type="match status" value="2"/>
</dbReference>
<dbReference type="InterPro" id="IPR014756">
    <property type="entry name" value="Ig_E-set"/>
</dbReference>
<dbReference type="InterPro" id="IPR011048">
    <property type="entry name" value="Haem_d1_sf"/>
</dbReference>
<feature type="domain" description="PKD" evidence="9">
    <location>
        <begin position="1036"/>
        <end position="1089"/>
    </location>
</feature>
<evidence type="ECO:0000256" key="5">
    <source>
        <dbReference type="ARBA" id="ARBA00023157"/>
    </source>
</evidence>
<evidence type="ECO:0000256" key="1">
    <source>
        <dbReference type="ARBA" id="ARBA00022617"/>
    </source>
</evidence>
<dbReference type="Proteomes" id="UP001385892">
    <property type="component" value="Unassembled WGS sequence"/>
</dbReference>
<dbReference type="SMART" id="SM00758">
    <property type="entry name" value="PA14"/>
    <property type="match status" value="2"/>
</dbReference>
<evidence type="ECO:0000259" key="11">
    <source>
        <dbReference type="PROSITE" id="PS51820"/>
    </source>
</evidence>
<dbReference type="EMBL" id="JBBKZT010000014">
    <property type="protein sequence ID" value="MEJ8850274.1"/>
    <property type="molecule type" value="Genomic_DNA"/>
</dbReference>
<dbReference type="PANTHER" id="PTHR32208:SF68">
    <property type="entry name" value="GALACTOSE OXIDASE"/>
    <property type="match status" value="1"/>
</dbReference>